<gene>
    <name evidence="2" type="ORF">VW23_003425</name>
</gene>
<evidence type="ECO:0000313" key="3">
    <source>
        <dbReference type="Proteomes" id="UP000095463"/>
    </source>
</evidence>
<feature type="transmembrane region" description="Helical" evidence="1">
    <location>
        <begin position="147"/>
        <end position="172"/>
    </location>
</feature>
<feature type="transmembrane region" description="Helical" evidence="1">
    <location>
        <begin position="34"/>
        <end position="58"/>
    </location>
</feature>
<reference evidence="2 3" key="1">
    <citation type="journal article" date="2015" name="Genome Announc.">
        <title>Genome Assemblies of Three Soil-Associated Devosia species: D. insulae, D. limi, and D. soli.</title>
        <authorList>
            <person name="Hassan Y.I."/>
            <person name="Lepp D."/>
            <person name="Zhou T."/>
        </authorList>
    </citation>
    <scope>NUCLEOTIDE SEQUENCE [LARGE SCALE GENOMIC DNA]</scope>
    <source>
        <strain evidence="2 3">DS-56</strain>
    </source>
</reference>
<dbReference type="Proteomes" id="UP000095463">
    <property type="component" value="Unassembled WGS sequence"/>
</dbReference>
<comment type="caution">
    <text evidence="2">The sequence shown here is derived from an EMBL/GenBank/DDBJ whole genome shotgun (WGS) entry which is preliminary data.</text>
</comment>
<keyword evidence="1" id="KW-0472">Membrane</keyword>
<keyword evidence="1" id="KW-1133">Transmembrane helix</keyword>
<organism evidence="2 3">
    <name type="scientific">Devosia insulae DS-56</name>
    <dbReference type="NCBI Taxonomy" id="1116389"/>
    <lineage>
        <taxon>Bacteria</taxon>
        <taxon>Pseudomonadati</taxon>
        <taxon>Pseudomonadota</taxon>
        <taxon>Alphaproteobacteria</taxon>
        <taxon>Hyphomicrobiales</taxon>
        <taxon>Devosiaceae</taxon>
        <taxon>Devosia</taxon>
    </lineage>
</organism>
<dbReference type="OrthoDB" id="7950918at2"/>
<dbReference type="AlphaFoldDB" id="A0A1E5XJC8"/>
<evidence type="ECO:0000313" key="2">
    <source>
        <dbReference type="EMBL" id="OEO28689.1"/>
    </source>
</evidence>
<dbReference type="RefSeq" id="WP_069911991.1">
    <property type="nucleotide sequence ID" value="NZ_LAJE02000362.1"/>
</dbReference>
<feature type="transmembrane region" description="Helical" evidence="1">
    <location>
        <begin position="102"/>
        <end position="135"/>
    </location>
</feature>
<keyword evidence="1" id="KW-0812">Transmembrane</keyword>
<feature type="transmembrane region" description="Helical" evidence="1">
    <location>
        <begin position="70"/>
        <end position="90"/>
    </location>
</feature>
<sequence length="182" mass="18324">MANSFLGAVSVAMQAAFGRTPATDEAAAGVSWTHAVTGIVAMLLLQAVLLVVPFAGALPEALRAVVDFGLLALVMTAVPYVVMGGAGLLLDRRDRLPALFLFLALVLALSQLIGLILGAFGVGAGTAMIGILGYFSARASKSLFGIGWGGAILIGVLVALGTFAASFLLLALPTGQAMLAAP</sequence>
<name>A0A1E5XJC8_9HYPH</name>
<protein>
    <submittedName>
        <fullName evidence="2">Uncharacterized protein</fullName>
    </submittedName>
</protein>
<accession>A0A1E5XJC8</accession>
<proteinExistence type="predicted"/>
<dbReference type="EMBL" id="LAJE02000362">
    <property type="protein sequence ID" value="OEO28689.1"/>
    <property type="molecule type" value="Genomic_DNA"/>
</dbReference>
<evidence type="ECO:0000256" key="1">
    <source>
        <dbReference type="SAM" id="Phobius"/>
    </source>
</evidence>
<keyword evidence="3" id="KW-1185">Reference proteome</keyword>